<comment type="caution">
    <text evidence="2">The sequence shown here is derived from an EMBL/GenBank/DDBJ whole genome shotgun (WGS) entry which is preliminary data.</text>
</comment>
<dbReference type="RefSeq" id="WP_344545878.1">
    <property type="nucleotide sequence ID" value="NZ_BAAATD010000009.1"/>
</dbReference>
<evidence type="ECO:0000313" key="2">
    <source>
        <dbReference type="EMBL" id="GAA2617264.1"/>
    </source>
</evidence>
<evidence type="ECO:0008006" key="4">
    <source>
        <dbReference type="Google" id="ProtNLM"/>
    </source>
</evidence>
<evidence type="ECO:0000313" key="3">
    <source>
        <dbReference type="Proteomes" id="UP001501509"/>
    </source>
</evidence>
<keyword evidence="1" id="KW-0732">Signal</keyword>
<reference evidence="2 3" key="1">
    <citation type="journal article" date="2019" name="Int. J. Syst. Evol. Microbiol.">
        <title>The Global Catalogue of Microorganisms (GCM) 10K type strain sequencing project: providing services to taxonomists for standard genome sequencing and annotation.</title>
        <authorList>
            <consortium name="The Broad Institute Genomics Platform"/>
            <consortium name="The Broad Institute Genome Sequencing Center for Infectious Disease"/>
            <person name="Wu L."/>
            <person name="Ma J."/>
        </authorList>
    </citation>
    <scope>NUCLEOTIDE SEQUENCE [LARGE SCALE GENOMIC DNA]</scope>
    <source>
        <strain evidence="2 3">JCM 6833</strain>
    </source>
</reference>
<dbReference type="PROSITE" id="PS51257">
    <property type="entry name" value="PROKAR_LIPOPROTEIN"/>
    <property type="match status" value="1"/>
</dbReference>
<gene>
    <name evidence="2" type="ORF">GCM10010411_60540</name>
</gene>
<name>A0ABN3Q8L4_9ACTN</name>
<evidence type="ECO:0000256" key="1">
    <source>
        <dbReference type="SAM" id="SignalP"/>
    </source>
</evidence>
<accession>A0ABN3Q8L4</accession>
<feature type="signal peptide" evidence="1">
    <location>
        <begin position="1"/>
        <end position="28"/>
    </location>
</feature>
<keyword evidence="3" id="KW-1185">Reference proteome</keyword>
<sequence>MFKRTVAFAAAAASVMAVNVAVAPSANAGGYGCAGNLVRSIPVPMKDRLTGKTYYRSDVKLYYNPKSGWNCAALVKRPGKPRYNDRTPMYIQIYNSRYAEDRAKGNVATDQGNFKRYAGPVKVRGRWKGKGLCISVYALHADHRADGDRPDYNGRLYKTRLACR</sequence>
<protein>
    <recommendedName>
        <fullName evidence="4">Secreted protein</fullName>
    </recommendedName>
</protein>
<dbReference type="Proteomes" id="UP001501509">
    <property type="component" value="Unassembled WGS sequence"/>
</dbReference>
<feature type="chain" id="PRO_5047080944" description="Secreted protein" evidence="1">
    <location>
        <begin position="29"/>
        <end position="164"/>
    </location>
</feature>
<organism evidence="2 3">
    <name type="scientific">Actinomadura fulvescens</name>
    <dbReference type="NCBI Taxonomy" id="46160"/>
    <lineage>
        <taxon>Bacteria</taxon>
        <taxon>Bacillati</taxon>
        <taxon>Actinomycetota</taxon>
        <taxon>Actinomycetes</taxon>
        <taxon>Streptosporangiales</taxon>
        <taxon>Thermomonosporaceae</taxon>
        <taxon>Actinomadura</taxon>
    </lineage>
</organism>
<proteinExistence type="predicted"/>
<dbReference type="EMBL" id="BAAATD010000009">
    <property type="protein sequence ID" value="GAA2617264.1"/>
    <property type="molecule type" value="Genomic_DNA"/>
</dbReference>